<dbReference type="EMBL" id="JAACXV010000117">
    <property type="protein sequence ID" value="KAF7283315.1"/>
    <property type="molecule type" value="Genomic_DNA"/>
</dbReference>
<keyword evidence="3" id="KW-1185">Reference proteome</keyword>
<feature type="region of interest" description="Disordered" evidence="1">
    <location>
        <begin position="42"/>
        <end position="70"/>
    </location>
</feature>
<organism evidence="2 3">
    <name type="scientific">Rhynchophorus ferrugineus</name>
    <name type="common">Red palm weevil</name>
    <name type="synonym">Curculio ferrugineus</name>
    <dbReference type="NCBI Taxonomy" id="354439"/>
    <lineage>
        <taxon>Eukaryota</taxon>
        <taxon>Metazoa</taxon>
        <taxon>Ecdysozoa</taxon>
        <taxon>Arthropoda</taxon>
        <taxon>Hexapoda</taxon>
        <taxon>Insecta</taxon>
        <taxon>Pterygota</taxon>
        <taxon>Neoptera</taxon>
        <taxon>Endopterygota</taxon>
        <taxon>Coleoptera</taxon>
        <taxon>Polyphaga</taxon>
        <taxon>Cucujiformia</taxon>
        <taxon>Curculionidae</taxon>
        <taxon>Dryophthorinae</taxon>
        <taxon>Rhynchophorus</taxon>
    </lineage>
</organism>
<proteinExistence type="predicted"/>
<dbReference type="Proteomes" id="UP000625711">
    <property type="component" value="Unassembled WGS sequence"/>
</dbReference>
<feature type="compositionally biased region" description="Pro residues" evidence="1">
    <location>
        <begin position="45"/>
        <end position="55"/>
    </location>
</feature>
<evidence type="ECO:0000313" key="3">
    <source>
        <dbReference type="Proteomes" id="UP000625711"/>
    </source>
</evidence>
<evidence type="ECO:0000256" key="1">
    <source>
        <dbReference type="SAM" id="MobiDB-lite"/>
    </source>
</evidence>
<name>A0A834ISS7_RHYFE</name>
<gene>
    <name evidence="2" type="ORF">GWI33_000946</name>
</gene>
<reference evidence="2" key="1">
    <citation type="submission" date="2020-08" db="EMBL/GenBank/DDBJ databases">
        <title>Genome sequencing and assembly of the red palm weevil Rhynchophorus ferrugineus.</title>
        <authorList>
            <person name="Dias G.B."/>
            <person name="Bergman C.M."/>
            <person name="Manee M."/>
        </authorList>
    </citation>
    <scope>NUCLEOTIDE SEQUENCE</scope>
    <source>
        <strain evidence="2">AA-2017</strain>
        <tissue evidence="2">Whole larva</tissue>
    </source>
</reference>
<sequence length="86" mass="9646">MQNATQRIKKERTDSKYKLAIKSLEIKVIDSQAFSHFETRFKSPVTPPPVNPTVPPFGNRQHGPTGTPLSLSLARRLHSPRLLTAI</sequence>
<evidence type="ECO:0000313" key="2">
    <source>
        <dbReference type="EMBL" id="KAF7283315.1"/>
    </source>
</evidence>
<protein>
    <submittedName>
        <fullName evidence="2">Uncharacterized protein</fullName>
    </submittedName>
</protein>
<comment type="caution">
    <text evidence="2">The sequence shown here is derived from an EMBL/GenBank/DDBJ whole genome shotgun (WGS) entry which is preliminary data.</text>
</comment>
<accession>A0A834ISS7</accession>
<dbReference type="AlphaFoldDB" id="A0A834ISS7"/>